<name>A0A3N0YMX1_ANAGA</name>
<evidence type="ECO:0000256" key="1">
    <source>
        <dbReference type="SAM" id="MobiDB-lite"/>
    </source>
</evidence>
<feature type="compositionally biased region" description="Low complexity" evidence="1">
    <location>
        <begin position="75"/>
        <end position="96"/>
    </location>
</feature>
<comment type="caution">
    <text evidence="2">The sequence shown here is derived from an EMBL/GenBank/DDBJ whole genome shotgun (WGS) entry which is preliminary data.</text>
</comment>
<evidence type="ECO:0000313" key="3">
    <source>
        <dbReference type="Proteomes" id="UP000281406"/>
    </source>
</evidence>
<dbReference type="AlphaFoldDB" id="A0A3N0YMX1"/>
<feature type="region of interest" description="Disordered" evidence="1">
    <location>
        <begin position="1"/>
        <end position="130"/>
    </location>
</feature>
<keyword evidence="3" id="KW-1185">Reference proteome</keyword>
<gene>
    <name evidence="2" type="ORF">DPX16_6450</name>
</gene>
<feature type="compositionally biased region" description="Basic and acidic residues" evidence="1">
    <location>
        <begin position="106"/>
        <end position="130"/>
    </location>
</feature>
<protein>
    <submittedName>
        <fullName evidence="2">Uncharacterized protein</fullName>
    </submittedName>
</protein>
<feature type="compositionally biased region" description="Pro residues" evidence="1">
    <location>
        <begin position="12"/>
        <end position="23"/>
    </location>
</feature>
<sequence length="130" mass="14002">MRWHWTFSGRPNPRPPPGGPAMAPPVEGSRQRVPRPLLLPFMADGSRLRPTADVGDSSAPSWTAATPPRPRSTASGSPSHLSQGSSTTASGSLSRSSHSRAARTPQHRDPPQQRGLSDRNLECGDHQVLW</sequence>
<evidence type="ECO:0000313" key="2">
    <source>
        <dbReference type="EMBL" id="ROL47270.1"/>
    </source>
</evidence>
<dbReference type="EMBL" id="RJVU01035944">
    <property type="protein sequence ID" value="ROL47270.1"/>
    <property type="molecule type" value="Genomic_DNA"/>
</dbReference>
<dbReference type="Proteomes" id="UP000281406">
    <property type="component" value="Unassembled WGS sequence"/>
</dbReference>
<accession>A0A3N0YMX1</accession>
<proteinExistence type="predicted"/>
<reference evidence="2 3" key="1">
    <citation type="submission" date="2018-10" db="EMBL/GenBank/DDBJ databases">
        <title>Genome assembly for a Yunnan-Guizhou Plateau 3E fish, Anabarilius grahami (Regan), and its evolutionary and genetic applications.</title>
        <authorList>
            <person name="Jiang W."/>
        </authorList>
    </citation>
    <scope>NUCLEOTIDE SEQUENCE [LARGE SCALE GENOMIC DNA]</scope>
    <source>
        <strain evidence="2">AG-KIZ</strain>
        <tissue evidence="2">Muscle</tissue>
    </source>
</reference>
<organism evidence="2 3">
    <name type="scientific">Anabarilius grahami</name>
    <name type="common">Kanglang fish</name>
    <name type="synonym">Barilius grahami</name>
    <dbReference type="NCBI Taxonomy" id="495550"/>
    <lineage>
        <taxon>Eukaryota</taxon>
        <taxon>Metazoa</taxon>
        <taxon>Chordata</taxon>
        <taxon>Craniata</taxon>
        <taxon>Vertebrata</taxon>
        <taxon>Euteleostomi</taxon>
        <taxon>Actinopterygii</taxon>
        <taxon>Neopterygii</taxon>
        <taxon>Teleostei</taxon>
        <taxon>Ostariophysi</taxon>
        <taxon>Cypriniformes</taxon>
        <taxon>Xenocyprididae</taxon>
        <taxon>Xenocypridinae</taxon>
        <taxon>Xenocypridinae incertae sedis</taxon>
        <taxon>Anabarilius</taxon>
    </lineage>
</organism>